<organism evidence="1">
    <name type="scientific">Harvfovirus sp</name>
    <dbReference type="NCBI Taxonomy" id="2487768"/>
    <lineage>
        <taxon>Viruses</taxon>
        <taxon>Varidnaviria</taxon>
        <taxon>Bamfordvirae</taxon>
        <taxon>Nucleocytoviricota</taxon>
        <taxon>Megaviricetes</taxon>
        <taxon>Imitervirales</taxon>
        <taxon>Mimiviridae</taxon>
        <taxon>Klosneuvirinae</taxon>
    </lineage>
</organism>
<protein>
    <submittedName>
        <fullName evidence="1">Uncharacterized protein</fullName>
    </submittedName>
</protein>
<gene>
    <name evidence="1" type="ORF">Harvfovirus17_14</name>
</gene>
<accession>A0A3G5A1W6</accession>
<dbReference type="EMBL" id="MK072259">
    <property type="protein sequence ID" value="AYV81120.1"/>
    <property type="molecule type" value="Genomic_DNA"/>
</dbReference>
<name>A0A3G5A1W6_9VIRU</name>
<proteinExistence type="predicted"/>
<sequence>MSEEAKIEWFPPFFPFYHGNPQFLFFPLPPPPPPPPPRLETKEILIKETKNVFIDKIFIAKLYEIAKRLEAPLAVGWCPLCYSMECFNPAHRCQFTNICTHLAKLTNAEQKYHCSHFHTAEEILMTIHLTKPITNRLLIKGAEPCMNPFEFDRKCHKKKCQFAHKLSQAVCWICLGNHFRRTCPFDTSRNTRMCKKSLQDELCYNQYCIAAHSPTEAICLICRENHFKTDCPHKIQKKPSE</sequence>
<evidence type="ECO:0000313" key="1">
    <source>
        <dbReference type="EMBL" id="AYV81120.1"/>
    </source>
</evidence>
<reference evidence="1" key="1">
    <citation type="submission" date="2018-10" db="EMBL/GenBank/DDBJ databases">
        <title>Hidden diversity of soil giant viruses.</title>
        <authorList>
            <person name="Schulz F."/>
            <person name="Alteio L."/>
            <person name="Goudeau D."/>
            <person name="Ryan E.M."/>
            <person name="Malmstrom R.R."/>
            <person name="Blanchard J."/>
            <person name="Woyke T."/>
        </authorList>
    </citation>
    <scope>NUCLEOTIDE SEQUENCE</scope>
    <source>
        <strain evidence="1">HAV1</strain>
    </source>
</reference>